<dbReference type="InterPro" id="IPR036457">
    <property type="entry name" value="PPM-type-like_dom_sf"/>
</dbReference>
<keyword evidence="3" id="KW-0732">Signal</keyword>
<feature type="transmembrane region" description="Helical" evidence="2">
    <location>
        <begin position="362"/>
        <end position="379"/>
    </location>
</feature>
<evidence type="ECO:0000313" key="5">
    <source>
        <dbReference type="EMBL" id="MBB5061606.1"/>
    </source>
</evidence>
<proteinExistence type="predicted"/>
<reference evidence="5 6" key="1">
    <citation type="submission" date="2020-08" db="EMBL/GenBank/DDBJ databases">
        <title>Genomic Encyclopedia of Type Strains, Phase IV (KMG-V): Genome sequencing to study the core and pangenomes of soil and plant-associated prokaryotes.</title>
        <authorList>
            <person name="Whitman W."/>
        </authorList>
    </citation>
    <scope>NUCLEOTIDE SEQUENCE [LARGE SCALE GENOMIC DNA]</scope>
    <source>
        <strain evidence="5 6">M8UP14</strain>
    </source>
</reference>
<dbReference type="InterPro" id="IPR008979">
    <property type="entry name" value="Galactose-bd-like_sf"/>
</dbReference>
<evidence type="ECO:0000256" key="1">
    <source>
        <dbReference type="ARBA" id="ARBA00022801"/>
    </source>
</evidence>
<feature type="transmembrane region" description="Helical" evidence="2">
    <location>
        <begin position="207"/>
        <end position="229"/>
    </location>
</feature>
<dbReference type="SUPFAM" id="SSF49785">
    <property type="entry name" value="Galactose-binding domain-like"/>
    <property type="match status" value="1"/>
</dbReference>
<dbReference type="InterPro" id="IPR001932">
    <property type="entry name" value="PPM-type_phosphatase-like_dom"/>
</dbReference>
<dbReference type="EMBL" id="JACHIP010000058">
    <property type="protein sequence ID" value="MBB5061606.1"/>
    <property type="molecule type" value="Genomic_DNA"/>
</dbReference>
<organism evidence="5 6">
    <name type="scientific">Granulicella aggregans</name>
    <dbReference type="NCBI Taxonomy" id="474949"/>
    <lineage>
        <taxon>Bacteria</taxon>
        <taxon>Pseudomonadati</taxon>
        <taxon>Acidobacteriota</taxon>
        <taxon>Terriglobia</taxon>
        <taxon>Terriglobales</taxon>
        <taxon>Acidobacteriaceae</taxon>
        <taxon>Granulicella</taxon>
    </lineage>
</organism>
<feature type="transmembrane region" description="Helical" evidence="2">
    <location>
        <begin position="335"/>
        <end position="355"/>
    </location>
</feature>
<dbReference type="InterPro" id="IPR052016">
    <property type="entry name" value="Bact_Sigma-Reg"/>
</dbReference>
<evidence type="ECO:0000256" key="3">
    <source>
        <dbReference type="SAM" id="SignalP"/>
    </source>
</evidence>
<dbReference type="Pfam" id="PF07228">
    <property type="entry name" value="SpoIIE"/>
    <property type="match status" value="1"/>
</dbReference>
<dbReference type="PANTHER" id="PTHR43156">
    <property type="entry name" value="STAGE II SPORULATION PROTEIN E-RELATED"/>
    <property type="match status" value="1"/>
</dbReference>
<dbReference type="GO" id="GO:0016791">
    <property type="term" value="F:phosphatase activity"/>
    <property type="evidence" value="ECO:0007669"/>
    <property type="project" value="TreeGrafter"/>
</dbReference>
<keyword evidence="2" id="KW-1133">Transmembrane helix</keyword>
<feature type="transmembrane region" description="Helical" evidence="2">
    <location>
        <begin position="303"/>
        <end position="323"/>
    </location>
</feature>
<dbReference type="AlphaFoldDB" id="A0A7W8E7E9"/>
<protein>
    <recommendedName>
        <fullName evidence="4">PPM-type phosphatase domain-containing protein</fullName>
    </recommendedName>
</protein>
<feature type="chain" id="PRO_5030802198" description="PPM-type phosphatase domain-containing protein" evidence="3">
    <location>
        <begin position="25"/>
        <end position="691"/>
    </location>
</feature>
<name>A0A7W8E7E9_9BACT</name>
<gene>
    <name evidence="5" type="ORF">HDF16_006342</name>
</gene>
<dbReference type="RefSeq" id="WP_184224564.1">
    <property type="nucleotide sequence ID" value="NZ_JACHIP010000058.1"/>
</dbReference>
<keyword evidence="6" id="KW-1185">Reference proteome</keyword>
<keyword evidence="1" id="KW-0378">Hydrolase</keyword>
<dbReference type="SUPFAM" id="SSF81606">
    <property type="entry name" value="PP2C-like"/>
    <property type="match status" value="1"/>
</dbReference>
<dbReference type="PANTHER" id="PTHR43156:SF2">
    <property type="entry name" value="STAGE II SPORULATION PROTEIN E"/>
    <property type="match status" value="1"/>
</dbReference>
<dbReference type="Gene3D" id="3.60.40.10">
    <property type="entry name" value="PPM-type phosphatase domain"/>
    <property type="match status" value="1"/>
</dbReference>
<sequence>MKRLLGSLVLLLCVFGWFNPQGEAEEFKAPYPGKGVVTVKGDWRFHTGDDLAWKDPKLDDTTPAAGWEAITADDTWGAQTHPGYTGFAWYRRAIEMDGVKGPISIAMPPVDDVYELYWNGEKIGGDGSLPPHAHWHLRNYADVYSLPKPDAEGRLKGVLAVRVWKSMLSSQDASDGGGLNGPPTIGDSKLLEDRLKLADVKYEQARLIPVVLFVFFAVIGSFSLALWAINRSRRLNLWLGVFLLCSACAITAAFPALQRSADFAWAQLKTQLVGAGTDIGVWMLVVTLFGLDRERLWRRTTAIFVAVYLISNAVDVATISMWASGRPVLQVIDGVTTAIYSVVPLYLFVLVAAGLRRRRDLGLLPMALACVALEAYNLVSGALGQFKRFTHIDFPALIAGAAIHLGPYHVTLKTQLEIAVLVVMVWTVVRQQALERRQQAALLAEVKSAREVQQVLVPESVAPVEGFAISSLYWPAEEVGGDMFQVLPGDAGDVLIVLADVSGKGLKAAMTVSLIVGTVRTLADYTMDPVEILNGLNRRLIGRTSGGFATCVVLHVSATGEVAMANAGHLAPFLNGEEMSVEGSLPLGLIPGAEFEAVRFQLQQDDEITLYTDGVLEAQNAKDEMYGFERTAELMRGRPSVRTIAEAAKSFGQSDDISVVKLVRVAADDTRERMSVDLKTVDMGMGESAAV</sequence>
<comment type="caution">
    <text evidence="5">The sequence shown here is derived from an EMBL/GenBank/DDBJ whole genome shotgun (WGS) entry which is preliminary data.</text>
</comment>
<feature type="transmembrane region" description="Helical" evidence="2">
    <location>
        <begin position="272"/>
        <end position="291"/>
    </location>
</feature>
<feature type="transmembrane region" description="Helical" evidence="2">
    <location>
        <begin position="236"/>
        <end position="257"/>
    </location>
</feature>
<accession>A0A7W8E7E9</accession>
<evidence type="ECO:0000256" key="2">
    <source>
        <dbReference type="SAM" id="Phobius"/>
    </source>
</evidence>
<dbReference type="Proteomes" id="UP000540989">
    <property type="component" value="Unassembled WGS sequence"/>
</dbReference>
<evidence type="ECO:0000313" key="6">
    <source>
        <dbReference type="Proteomes" id="UP000540989"/>
    </source>
</evidence>
<keyword evidence="2" id="KW-0472">Membrane</keyword>
<evidence type="ECO:0000259" key="4">
    <source>
        <dbReference type="SMART" id="SM00331"/>
    </source>
</evidence>
<feature type="signal peptide" evidence="3">
    <location>
        <begin position="1"/>
        <end position="24"/>
    </location>
</feature>
<dbReference type="SMART" id="SM00331">
    <property type="entry name" value="PP2C_SIG"/>
    <property type="match status" value="1"/>
</dbReference>
<feature type="domain" description="PPM-type phosphatase" evidence="4">
    <location>
        <begin position="464"/>
        <end position="665"/>
    </location>
</feature>
<dbReference type="Gene3D" id="2.60.120.260">
    <property type="entry name" value="Galactose-binding domain-like"/>
    <property type="match status" value="1"/>
</dbReference>
<keyword evidence="2" id="KW-0812">Transmembrane</keyword>